<dbReference type="PROSITE" id="PS50110">
    <property type="entry name" value="RESPONSE_REGULATORY"/>
    <property type="match status" value="1"/>
</dbReference>
<dbReference type="GO" id="GO:0006355">
    <property type="term" value="P:regulation of DNA-templated transcription"/>
    <property type="evidence" value="ECO:0007669"/>
    <property type="project" value="InterPro"/>
</dbReference>
<feature type="modified residue" description="4-aspartylphosphate" evidence="2">
    <location>
        <position position="55"/>
    </location>
</feature>
<dbReference type="InterPro" id="IPR001789">
    <property type="entry name" value="Sig_transdc_resp-reg_receiver"/>
</dbReference>
<organism evidence="6 7">
    <name type="scientific">Halarcobacter ebronensis</name>
    <dbReference type="NCBI Taxonomy" id="1462615"/>
    <lineage>
        <taxon>Bacteria</taxon>
        <taxon>Pseudomonadati</taxon>
        <taxon>Campylobacterota</taxon>
        <taxon>Epsilonproteobacteria</taxon>
        <taxon>Campylobacterales</taxon>
        <taxon>Arcobacteraceae</taxon>
        <taxon>Halarcobacter</taxon>
    </lineage>
</organism>
<dbReference type="InterPro" id="IPR036388">
    <property type="entry name" value="WH-like_DNA-bd_sf"/>
</dbReference>
<dbReference type="Pfam" id="PF00072">
    <property type="entry name" value="Response_reg"/>
    <property type="match status" value="1"/>
</dbReference>
<dbReference type="CDD" id="cd00383">
    <property type="entry name" value="trans_reg_C"/>
    <property type="match status" value="1"/>
</dbReference>
<evidence type="ECO:0000259" key="4">
    <source>
        <dbReference type="PROSITE" id="PS50110"/>
    </source>
</evidence>
<dbReference type="InterPro" id="IPR016032">
    <property type="entry name" value="Sig_transdc_resp-reg_C-effctor"/>
</dbReference>
<proteinExistence type="predicted"/>
<name>A0A4Q1AUB5_9BACT</name>
<dbReference type="GO" id="GO:0005829">
    <property type="term" value="C:cytosol"/>
    <property type="evidence" value="ECO:0007669"/>
    <property type="project" value="TreeGrafter"/>
</dbReference>
<sequence length="223" mass="26025">MFRNIKILYAEAETFIRENMIELLEFLSVNVIAVDNGNEAYIKYKKEKPDIIIADIEMEGLNGLELTELIRKTDKKVQIIITTAYTNTEYLLKAVELNIVKYLVKPVPLLEIEKALNICISNMIKEDNPKKFLNDKDYYDTKLNRLIINDEEVYLDYNEKIFFELLLKTPGRVISYDELENTIWQDGMSNSAVRSLVFNLRKKLPEGCIKNISKLGYKLILKE</sequence>
<evidence type="ECO:0000256" key="3">
    <source>
        <dbReference type="PROSITE-ProRule" id="PRU01091"/>
    </source>
</evidence>
<dbReference type="GO" id="GO:0000976">
    <property type="term" value="F:transcription cis-regulatory region binding"/>
    <property type="evidence" value="ECO:0007669"/>
    <property type="project" value="TreeGrafter"/>
</dbReference>
<dbReference type="SUPFAM" id="SSF52172">
    <property type="entry name" value="CheY-like"/>
    <property type="match status" value="1"/>
</dbReference>
<feature type="domain" description="Response regulatory" evidence="4">
    <location>
        <begin position="6"/>
        <end position="120"/>
    </location>
</feature>
<keyword evidence="1 3" id="KW-0238">DNA-binding</keyword>
<evidence type="ECO:0000313" key="6">
    <source>
        <dbReference type="EMBL" id="RXK03492.1"/>
    </source>
</evidence>
<dbReference type="InterPro" id="IPR039420">
    <property type="entry name" value="WalR-like"/>
</dbReference>
<dbReference type="SMART" id="SM00862">
    <property type="entry name" value="Trans_reg_C"/>
    <property type="match status" value="1"/>
</dbReference>
<dbReference type="PANTHER" id="PTHR48111">
    <property type="entry name" value="REGULATOR OF RPOS"/>
    <property type="match status" value="1"/>
</dbReference>
<keyword evidence="7" id="KW-1185">Reference proteome</keyword>
<evidence type="ECO:0000313" key="7">
    <source>
        <dbReference type="Proteomes" id="UP000289758"/>
    </source>
</evidence>
<dbReference type="GO" id="GO:0000156">
    <property type="term" value="F:phosphorelay response regulator activity"/>
    <property type="evidence" value="ECO:0007669"/>
    <property type="project" value="TreeGrafter"/>
</dbReference>
<dbReference type="InterPro" id="IPR001867">
    <property type="entry name" value="OmpR/PhoB-type_DNA-bd"/>
</dbReference>
<dbReference type="Proteomes" id="UP000289758">
    <property type="component" value="Unassembled WGS sequence"/>
</dbReference>
<dbReference type="Gene3D" id="3.40.50.2300">
    <property type="match status" value="1"/>
</dbReference>
<keyword evidence="2" id="KW-0597">Phosphoprotein</keyword>
<accession>A0A4Q1AUB5</accession>
<gene>
    <name evidence="6" type="ORF">CRV07_12490</name>
</gene>
<evidence type="ECO:0000259" key="5">
    <source>
        <dbReference type="PROSITE" id="PS51755"/>
    </source>
</evidence>
<dbReference type="GO" id="GO:0032993">
    <property type="term" value="C:protein-DNA complex"/>
    <property type="evidence" value="ECO:0007669"/>
    <property type="project" value="TreeGrafter"/>
</dbReference>
<feature type="domain" description="OmpR/PhoB-type" evidence="5">
    <location>
        <begin position="129"/>
        <end position="221"/>
    </location>
</feature>
<dbReference type="AlphaFoldDB" id="A0A4Q1AUB5"/>
<dbReference type="OrthoDB" id="5339845at2"/>
<dbReference type="EMBL" id="PDKK01000012">
    <property type="protein sequence ID" value="RXK03492.1"/>
    <property type="molecule type" value="Genomic_DNA"/>
</dbReference>
<dbReference type="Pfam" id="PF00486">
    <property type="entry name" value="Trans_reg_C"/>
    <property type="match status" value="1"/>
</dbReference>
<dbReference type="Gene3D" id="1.10.10.10">
    <property type="entry name" value="Winged helix-like DNA-binding domain superfamily/Winged helix DNA-binding domain"/>
    <property type="match status" value="1"/>
</dbReference>
<dbReference type="PANTHER" id="PTHR48111:SF54">
    <property type="entry name" value="STAGE 0 SPORULATION PROTEIN A HOMOLOG"/>
    <property type="match status" value="1"/>
</dbReference>
<dbReference type="SMART" id="SM00448">
    <property type="entry name" value="REC"/>
    <property type="match status" value="1"/>
</dbReference>
<evidence type="ECO:0000256" key="1">
    <source>
        <dbReference type="ARBA" id="ARBA00023125"/>
    </source>
</evidence>
<reference evidence="6 7" key="1">
    <citation type="submission" date="2017-10" db="EMBL/GenBank/DDBJ databases">
        <title>Genomics of the genus Arcobacter.</title>
        <authorList>
            <person name="Perez-Cataluna A."/>
            <person name="Figueras M.J."/>
        </authorList>
    </citation>
    <scope>NUCLEOTIDE SEQUENCE [LARGE SCALE GENOMIC DNA]</scope>
    <source>
        <strain evidence="6 7">CECT 8441</strain>
    </source>
</reference>
<dbReference type="SUPFAM" id="SSF46894">
    <property type="entry name" value="C-terminal effector domain of the bipartite response regulators"/>
    <property type="match status" value="1"/>
</dbReference>
<dbReference type="InterPro" id="IPR011006">
    <property type="entry name" value="CheY-like_superfamily"/>
</dbReference>
<evidence type="ECO:0000256" key="2">
    <source>
        <dbReference type="PROSITE-ProRule" id="PRU00169"/>
    </source>
</evidence>
<feature type="DNA-binding region" description="OmpR/PhoB-type" evidence="3">
    <location>
        <begin position="129"/>
        <end position="221"/>
    </location>
</feature>
<comment type="caution">
    <text evidence="6">The sequence shown here is derived from an EMBL/GenBank/DDBJ whole genome shotgun (WGS) entry which is preliminary data.</text>
</comment>
<protein>
    <submittedName>
        <fullName evidence="6">DNA-binding response regulator</fullName>
    </submittedName>
</protein>
<dbReference type="PROSITE" id="PS51755">
    <property type="entry name" value="OMPR_PHOB"/>
    <property type="match status" value="1"/>
</dbReference>